<proteinExistence type="predicted"/>
<dbReference type="EMBL" id="DVON01000229">
    <property type="protein sequence ID" value="HIV13626.1"/>
    <property type="molecule type" value="Genomic_DNA"/>
</dbReference>
<evidence type="ECO:0000313" key="9">
    <source>
        <dbReference type="Proteomes" id="UP000886723"/>
    </source>
</evidence>
<evidence type="ECO:0000256" key="7">
    <source>
        <dbReference type="SAM" id="Phobius"/>
    </source>
</evidence>
<accession>A0A9D1NWH5</accession>
<feature type="transmembrane region" description="Helical" evidence="7">
    <location>
        <begin position="191"/>
        <end position="212"/>
    </location>
</feature>
<name>A0A9D1NWH5_9FIRM</name>
<evidence type="ECO:0000256" key="6">
    <source>
        <dbReference type="ARBA" id="ARBA00023136"/>
    </source>
</evidence>
<feature type="transmembrane region" description="Helical" evidence="7">
    <location>
        <begin position="132"/>
        <end position="152"/>
    </location>
</feature>
<keyword evidence="5 7" id="KW-1133">Transmembrane helix</keyword>
<dbReference type="InterPro" id="IPR002528">
    <property type="entry name" value="MATE_fam"/>
</dbReference>
<feature type="transmembrane region" description="Helical" evidence="7">
    <location>
        <begin position="349"/>
        <end position="376"/>
    </location>
</feature>
<organism evidence="8 9">
    <name type="scientific">Candidatus Pullilachnospira stercoravium</name>
    <dbReference type="NCBI Taxonomy" id="2840913"/>
    <lineage>
        <taxon>Bacteria</taxon>
        <taxon>Bacillati</taxon>
        <taxon>Bacillota</taxon>
        <taxon>Clostridia</taxon>
        <taxon>Lachnospirales</taxon>
        <taxon>Lachnospiraceae</taxon>
        <taxon>Lachnospiraceae incertae sedis</taxon>
        <taxon>Candidatus Pullilachnospira</taxon>
    </lineage>
</organism>
<keyword evidence="3" id="KW-1003">Cell membrane</keyword>
<dbReference type="Proteomes" id="UP000886723">
    <property type="component" value="Unassembled WGS sequence"/>
</dbReference>
<comment type="caution">
    <text evidence="8">The sequence shown here is derived from an EMBL/GenBank/DDBJ whole genome shotgun (WGS) entry which is preliminary data.</text>
</comment>
<keyword evidence="6 7" id="KW-0472">Membrane</keyword>
<dbReference type="PANTHER" id="PTHR42925:SF2">
    <property type="entry name" value="NA+ DRIVEN MULTIDRUG EFFLUX PUMP"/>
    <property type="match status" value="1"/>
</dbReference>
<dbReference type="NCBIfam" id="TIGR00797">
    <property type="entry name" value="matE"/>
    <property type="match status" value="1"/>
</dbReference>
<evidence type="ECO:0000256" key="4">
    <source>
        <dbReference type="ARBA" id="ARBA00022692"/>
    </source>
</evidence>
<dbReference type="InterPro" id="IPR047135">
    <property type="entry name" value="YsiQ"/>
</dbReference>
<evidence type="ECO:0000256" key="2">
    <source>
        <dbReference type="ARBA" id="ARBA00022448"/>
    </source>
</evidence>
<comment type="subcellular location">
    <subcellularLocation>
        <location evidence="1">Cell membrane</location>
        <topology evidence="1">Multi-pass membrane protein</topology>
    </subcellularLocation>
</comment>
<evidence type="ECO:0000256" key="1">
    <source>
        <dbReference type="ARBA" id="ARBA00004651"/>
    </source>
</evidence>
<reference evidence="8" key="2">
    <citation type="journal article" date="2021" name="PeerJ">
        <title>Extensive microbial diversity within the chicken gut microbiome revealed by metagenomics and culture.</title>
        <authorList>
            <person name="Gilroy R."/>
            <person name="Ravi A."/>
            <person name="Getino M."/>
            <person name="Pursley I."/>
            <person name="Horton D.L."/>
            <person name="Alikhan N.F."/>
            <person name="Baker D."/>
            <person name="Gharbi K."/>
            <person name="Hall N."/>
            <person name="Watson M."/>
            <person name="Adriaenssens E.M."/>
            <person name="Foster-Nyarko E."/>
            <person name="Jarju S."/>
            <person name="Secka A."/>
            <person name="Antonio M."/>
            <person name="Oren A."/>
            <person name="Chaudhuri R.R."/>
            <person name="La Ragione R."/>
            <person name="Hildebrand F."/>
            <person name="Pallen M.J."/>
        </authorList>
    </citation>
    <scope>NUCLEOTIDE SEQUENCE</scope>
    <source>
        <strain evidence="8">ChiBcec2-4451</strain>
    </source>
</reference>
<evidence type="ECO:0000256" key="5">
    <source>
        <dbReference type="ARBA" id="ARBA00022989"/>
    </source>
</evidence>
<sequence length="442" mass="47729">MKITFDREFSASLKKLAVPIMLQSLLSTAIGTADTLMLSVVGQTELSAVSLANQWSFILNLFFTGLVGGTGIMIAQYMESRNKEQLPHVFGMALWAAAVICVLFCGLAILWPQGIMGILTNDGQLIGHGCDYLRIVGFSYLFMAFTQPYLVLLKTLKHPGKSTAISTTALVINLVFNAVFIFGLLGAPRLGVVGVALATLISRIAEFIICAVDLGRCRYIRIDLKLRHGLWKTFANISLPLTVQGLVWGGGMSAMTALMGHMGSDVVAANSVASSIQSIARVASIGLTDAGAILLGNDLGRDAFSEAKAHARQLTVTALAAGAGGCILMLLTVWPVTNVLNLTDAARQYLVVMYCILAVNVIFAAITYCMLCGVFVAGGDTRFGMFLDGITMWTLIAVGYLAFQMELPPLLIFLILKLDECIKTPIVLLRYRKEKWLKNITK</sequence>
<reference evidence="8" key="1">
    <citation type="submission" date="2020-10" db="EMBL/GenBank/DDBJ databases">
        <authorList>
            <person name="Gilroy R."/>
        </authorList>
    </citation>
    <scope>NUCLEOTIDE SEQUENCE</scope>
    <source>
        <strain evidence="8">ChiBcec2-4451</strain>
    </source>
</reference>
<evidence type="ECO:0000256" key="3">
    <source>
        <dbReference type="ARBA" id="ARBA00022475"/>
    </source>
</evidence>
<feature type="transmembrane region" description="Helical" evidence="7">
    <location>
        <begin position="89"/>
        <end position="112"/>
    </location>
</feature>
<feature type="transmembrane region" description="Helical" evidence="7">
    <location>
        <begin position="55"/>
        <end position="77"/>
    </location>
</feature>
<dbReference type="GO" id="GO:0015297">
    <property type="term" value="F:antiporter activity"/>
    <property type="evidence" value="ECO:0007669"/>
    <property type="project" value="InterPro"/>
</dbReference>
<dbReference type="PIRSF" id="PIRSF006603">
    <property type="entry name" value="DinF"/>
    <property type="match status" value="1"/>
</dbReference>
<feature type="transmembrane region" description="Helical" evidence="7">
    <location>
        <begin position="233"/>
        <end position="258"/>
    </location>
</feature>
<feature type="transmembrane region" description="Helical" evidence="7">
    <location>
        <begin position="316"/>
        <end position="337"/>
    </location>
</feature>
<dbReference type="AlphaFoldDB" id="A0A9D1NWH5"/>
<dbReference type="PANTHER" id="PTHR42925">
    <property type="entry name" value="MULTIDRUG AND TOXIN EFFLUX PROTEIN MATE FAMILY"/>
    <property type="match status" value="1"/>
</dbReference>
<dbReference type="GO" id="GO:0042910">
    <property type="term" value="F:xenobiotic transmembrane transporter activity"/>
    <property type="evidence" value="ECO:0007669"/>
    <property type="project" value="InterPro"/>
</dbReference>
<feature type="transmembrane region" description="Helical" evidence="7">
    <location>
        <begin position="164"/>
        <end position="185"/>
    </location>
</feature>
<protein>
    <submittedName>
        <fullName evidence="8">MATE family efflux transporter</fullName>
    </submittedName>
</protein>
<keyword evidence="4 7" id="KW-0812">Transmembrane</keyword>
<dbReference type="GO" id="GO:0005886">
    <property type="term" value="C:plasma membrane"/>
    <property type="evidence" value="ECO:0007669"/>
    <property type="project" value="UniProtKB-SubCell"/>
</dbReference>
<keyword evidence="2" id="KW-0813">Transport</keyword>
<dbReference type="InterPro" id="IPR048279">
    <property type="entry name" value="MdtK-like"/>
</dbReference>
<gene>
    <name evidence="8" type="ORF">IAA63_10875</name>
</gene>
<dbReference type="Pfam" id="PF01554">
    <property type="entry name" value="MatE"/>
    <property type="match status" value="2"/>
</dbReference>
<evidence type="ECO:0000313" key="8">
    <source>
        <dbReference type="EMBL" id="HIV13626.1"/>
    </source>
</evidence>